<dbReference type="Proteomes" id="UP000887567">
    <property type="component" value="Unplaced"/>
</dbReference>
<evidence type="ECO:0000313" key="3">
    <source>
        <dbReference type="EnsemblMetazoa" id="XP_020900875.1"/>
    </source>
</evidence>
<accession>A0A913X982</accession>
<dbReference type="SUPFAM" id="SSF81383">
    <property type="entry name" value="F-box domain"/>
    <property type="match status" value="1"/>
</dbReference>
<name>A0A913X982_EXADI</name>
<dbReference type="InterPro" id="IPR001810">
    <property type="entry name" value="F-box_dom"/>
</dbReference>
<sequence>MSTRAKKRRTSSCKEPRTRPSTRYATRSFIKQRQASGIESLGSFFGGLPPEMIKLVVSFLDAPALSNFGSSCRLLRSYTETSWKELSKRQNLHFPLTILCVANPATSESIYDYDKALKLCTSEEKWKMAAKRNWLYSRWRCVVCFRNCSSRVDAHFDIALCDTCHPLFYRRKCHAKEQFSLTEKDLRALDNDSYEYIVSDLIKIARQKYGNKTALEERLHERQKQRTKRESEKQCALVHREREVVRALETMSSSYEDIMGVDARCMPYVSTPGSYQYSPQQLPEDAAKWLIAWKDRQETRHKLLLAEISARASRCKGCRAKYDHRHLKYHYSLCRIVQVSKCTHVSKEEADHLTKSITDNFSHDIAHYSRHGQLSYETGVYDLEHRSAQELFLRNERRMKLKEELLSQQGDWPDILNGIKDPMNCTFSQDYIYKGVAILDAEGNKCKLRTAKDVARIILAQARGWNRRYNQLKEQLIVKGFIPPFRSLKIESQLLIDDFVDNMIVVRGDHIVACTAVEVANRIAIIQGLAEEQKSAVAERCARIYADCNPRPDYNRMKQERRSSLVRFMNISRPVEELVKESPCWCAAQEYINCGTTTSLFGYKVSTVEATAELIYLKLYLNVRSNSKKRKATE</sequence>
<protein>
    <recommendedName>
        <fullName evidence="2">F-box domain-containing protein</fullName>
    </recommendedName>
</protein>
<dbReference type="OMA" id="CARIYAD"/>
<dbReference type="GeneID" id="110239500"/>
<dbReference type="AlphaFoldDB" id="A0A913X982"/>
<proteinExistence type="predicted"/>
<evidence type="ECO:0000259" key="2">
    <source>
        <dbReference type="PROSITE" id="PS50181"/>
    </source>
</evidence>
<dbReference type="PROSITE" id="PS50181">
    <property type="entry name" value="FBOX"/>
    <property type="match status" value="1"/>
</dbReference>
<feature type="region of interest" description="Disordered" evidence="1">
    <location>
        <begin position="1"/>
        <end position="24"/>
    </location>
</feature>
<keyword evidence="4" id="KW-1185">Reference proteome</keyword>
<dbReference type="OrthoDB" id="5946613at2759"/>
<feature type="domain" description="F-box" evidence="2">
    <location>
        <begin position="42"/>
        <end position="86"/>
    </location>
</feature>
<feature type="compositionally biased region" description="Basic residues" evidence="1">
    <location>
        <begin position="1"/>
        <end position="11"/>
    </location>
</feature>
<dbReference type="KEGG" id="epa:110239500"/>
<reference evidence="3" key="1">
    <citation type="submission" date="2022-11" db="UniProtKB">
        <authorList>
            <consortium name="EnsemblMetazoa"/>
        </authorList>
    </citation>
    <scope>IDENTIFICATION</scope>
</reference>
<dbReference type="EnsemblMetazoa" id="XM_021045216.2">
    <property type="protein sequence ID" value="XP_020900875.1"/>
    <property type="gene ID" value="LOC110239500"/>
</dbReference>
<evidence type="ECO:0000256" key="1">
    <source>
        <dbReference type="SAM" id="MobiDB-lite"/>
    </source>
</evidence>
<dbReference type="RefSeq" id="XP_020900875.1">
    <property type="nucleotide sequence ID" value="XM_021045216.2"/>
</dbReference>
<organism evidence="3 4">
    <name type="scientific">Exaiptasia diaphana</name>
    <name type="common">Tropical sea anemone</name>
    <name type="synonym">Aiptasia pulchella</name>
    <dbReference type="NCBI Taxonomy" id="2652724"/>
    <lineage>
        <taxon>Eukaryota</taxon>
        <taxon>Metazoa</taxon>
        <taxon>Cnidaria</taxon>
        <taxon>Anthozoa</taxon>
        <taxon>Hexacorallia</taxon>
        <taxon>Actiniaria</taxon>
        <taxon>Aiptasiidae</taxon>
        <taxon>Exaiptasia</taxon>
    </lineage>
</organism>
<dbReference type="InterPro" id="IPR036047">
    <property type="entry name" value="F-box-like_dom_sf"/>
</dbReference>
<evidence type="ECO:0000313" key="4">
    <source>
        <dbReference type="Proteomes" id="UP000887567"/>
    </source>
</evidence>